<name>A0ABU8WIC2_9BURK</name>
<sequence>MEQEMAKVSSSLRPPQVRAFLGGIGNTTLWRWVNERPDFPRPIKLGPRVTVFRLDELIAWRDKQAEVAH</sequence>
<dbReference type="InterPro" id="IPR010260">
    <property type="entry name" value="AlpA"/>
</dbReference>
<reference evidence="1 2" key="1">
    <citation type="submission" date="2024-03" db="EMBL/GenBank/DDBJ databases">
        <title>Novel species of the genus Variovorax.</title>
        <authorList>
            <person name="Liu Q."/>
            <person name="Xin Y.-H."/>
        </authorList>
    </citation>
    <scope>NUCLEOTIDE SEQUENCE [LARGE SCALE GENOMIC DNA]</scope>
    <source>
        <strain evidence="1 2">KACC 18900</strain>
    </source>
</reference>
<gene>
    <name evidence="1" type="ORF">WKW82_06965</name>
</gene>
<accession>A0ABU8WIC2</accession>
<dbReference type="Pfam" id="PF05930">
    <property type="entry name" value="Phage_AlpA"/>
    <property type="match status" value="1"/>
</dbReference>
<dbReference type="RefSeq" id="WP_340341545.1">
    <property type="nucleotide sequence ID" value="NZ_JBBKZT010000003.1"/>
</dbReference>
<proteinExistence type="predicted"/>
<comment type="caution">
    <text evidence="1">The sequence shown here is derived from an EMBL/GenBank/DDBJ whole genome shotgun (WGS) entry which is preliminary data.</text>
</comment>
<keyword evidence="2" id="KW-1185">Reference proteome</keyword>
<protein>
    <submittedName>
        <fullName evidence="1">AlpA family phage regulatory protein</fullName>
    </submittedName>
</protein>
<dbReference type="Proteomes" id="UP001385892">
    <property type="component" value="Unassembled WGS sequence"/>
</dbReference>
<evidence type="ECO:0000313" key="2">
    <source>
        <dbReference type="Proteomes" id="UP001385892"/>
    </source>
</evidence>
<organism evidence="1 2">
    <name type="scientific">Variovorax rhizosphaerae</name>
    <dbReference type="NCBI Taxonomy" id="1836200"/>
    <lineage>
        <taxon>Bacteria</taxon>
        <taxon>Pseudomonadati</taxon>
        <taxon>Pseudomonadota</taxon>
        <taxon>Betaproteobacteria</taxon>
        <taxon>Burkholderiales</taxon>
        <taxon>Comamonadaceae</taxon>
        <taxon>Variovorax</taxon>
    </lineage>
</organism>
<dbReference type="EMBL" id="JBBKZT010000003">
    <property type="protein sequence ID" value="MEJ8846382.1"/>
    <property type="molecule type" value="Genomic_DNA"/>
</dbReference>
<evidence type="ECO:0000313" key="1">
    <source>
        <dbReference type="EMBL" id="MEJ8846382.1"/>
    </source>
</evidence>